<dbReference type="EMBL" id="JAFBED010000001">
    <property type="protein sequence ID" value="MBM7618447.1"/>
    <property type="molecule type" value="Genomic_DNA"/>
</dbReference>
<accession>A0ABS2NUV6</accession>
<keyword evidence="2" id="KW-1185">Reference proteome</keyword>
<protein>
    <submittedName>
        <fullName evidence="1">Uncharacterized protein</fullName>
    </submittedName>
</protein>
<dbReference type="Proteomes" id="UP000737402">
    <property type="component" value="Unassembled WGS sequence"/>
</dbReference>
<name>A0ABS2NUV6_9BACI</name>
<evidence type="ECO:0000313" key="1">
    <source>
        <dbReference type="EMBL" id="MBM7618447.1"/>
    </source>
</evidence>
<dbReference type="PROSITE" id="PS51257">
    <property type="entry name" value="PROKAR_LIPOPROTEIN"/>
    <property type="match status" value="1"/>
</dbReference>
<proteinExistence type="predicted"/>
<reference evidence="1 2" key="1">
    <citation type="submission" date="2021-01" db="EMBL/GenBank/DDBJ databases">
        <title>Genomic Encyclopedia of Type Strains, Phase IV (KMG-IV): sequencing the most valuable type-strain genomes for metagenomic binning, comparative biology and taxonomic classification.</title>
        <authorList>
            <person name="Goeker M."/>
        </authorList>
    </citation>
    <scope>NUCLEOTIDE SEQUENCE [LARGE SCALE GENOMIC DNA]</scope>
    <source>
        <strain evidence="1 2">DSM 25879</strain>
    </source>
</reference>
<gene>
    <name evidence="1" type="ORF">JOC95_000289</name>
</gene>
<organism evidence="1 2">
    <name type="scientific">Sutcliffiella tianshenii</name>
    <dbReference type="NCBI Taxonomy" id="1463404"/>
    <lineage>
        <taxon>Bacteria</taxon>
        <taxon>Bacillati</taxon>
        <taxon>Bacillota</taxon>
        <taxon>Bacilli</taxon>
        <taxon>Bacillales</taxon>
        <taxon>Bacillaceae</taxon>
        <taxon>Sutcliffiella</taxon>
    </lineage>
</organism>
<evidence type="ECO:0000313" key="2">
    <source>
        <dbReference type="Proteomes" id="UP000737402"/>
    </source>
</evidence>
<comment type="caution">
    <text evidence="1">The sequence shown here is derived from an EMBL/GenBank/DDBJ whole genome shotgun (WGS) entry which is preliminary data.</text>
</comment>
<sequence>MNVKAIVLFLFMISLIGVTGCMDAENKILSHVESTYDEEFEIENVKKGSIIFSEMYGKDKAIVHPKGNDELVFLAGEYRDDEGKYYDSYVLSKWGEELKVSLQNVMKQELPESPFKVVVYAKTGTYDASMIDTPFSEFVEKNKEHIRVMVVAAIHTDGEPDVDRYSDGIYNIYKEVSQLGAERYGVSVGFVDKSEDISDYIRTANVNNIAWSNLDAKLFGYLSIDERVNPENQNPRVDKKLLLTGPDAVVNHYKVLGE</sequence>